<evidence type="ECO:0000313" key="3">
    <source>
        <dbReference type="Proteomes" id="UP000297025"/>
    </source>
</evidence>
<dbReference type="OrthoDB" id="9789941at2"/>
<dbReference type="Pfam" id="PF13529">
    <property type="entry name" value="Peptidase_C39_2"/>
    <property type="match status" value="1"/>
</dbReference>
<accession>A0A4P7U8U4</accession>
<dbReference type="Gene3D" id="3.90.70.10">
    <property type="entry name" value="Cysteine proteinases"/>
    <property type="match status" value="1"/>
</dbReference>
<evidence type="ECO:0000259" key="1">
    <source>
        <dbReference type="Pfam" id="PF13529"/>
    </source>
</evidence>
<sequence>MRRLTPASLEGPRRGARIVAPRLTPAPVPVTAVADVTYGRPVRPLLRTSRNSLATLLTCALGVTLAVSSVPAAQAGQSAQAARKKAETTQVRHTSFDLAADFARGSRSGAVVSGDAVRLRYPKATRKLGTTTYDVGTWTSPWVDEKFAFTELIPSWQAKTPGRSLVEVQVRLRTKSGTRTTTGSWDTVARWTKDNTFFKRTSLAAQGDDLARVAVDTVKANSSAGATGWQVKVVLMRRKGAPARPQVTRVGAMTSKVVARTTTSKPGKVVGTVIDVPRYSQMTHRGHHPEWGNGGEAWCSPTSTAMVLEHYGANPAAGHAFKSGHADAVVDWTAMQTYDHGYRGTGNWAFNAAHAGSHLRRTYVTRLADLRAAEPFIKAGTPLIVSVAFAKGGLRGAPISSTAGHLMVLVGFTAKGDVVVNDPAASSNAGVRRTYDRAQFEKAWLTKSGGLTYVYED</sequence>
<dbReference type="CDD" id="cd02549">
    <property type="entry name" value="Peptidase_C39A"/>
    <property type="match status" value="1"/>
</dbReference>
<name>A0A4P7U8U4_9ACTN</name>
<dbReference type="InterPro" id="IPR039563">
    <property type="entry name" value="Peptidase_C39_single_dom"/>
</dbReference>
<dbReference type="Proteomes" id="UP000297025">
    <property type="component" value="Chromosome"/>
</dbReference>
<feature type="domain" description="Peptidase C39-like" evidence="1">
    <location>
        <begin position="274"/>
        <end position="424"/>
    </location>
</feature>
<reference evidence="2 3" key="1">
    <citation type="journal article" date="2008" name="Int. J. Syst. Evol. Microbiol.">
        <title>Nocardioides daphniae sp. nov., isolated from Daphnia cucullata (Crustacea: Cladocera).</title>
        <authorList>
            <person name="Toth E.M."/>
            <person name="Keki Z."/>
            <person name="Homonnay Z.G."/>
            <person name="Borsodi A.K."/>
            <person name="Marialigeti K."/>
            <person name="Schumann P."/>
        </authorList>
    </citation>
    <scope>NUCLEOTIDE SEQUENCE [LARGE SCALE GENOMIC DNA]</scope>
    <source>
        <strain evidence="2 3">JCM 16608</strain>
    </source>
</reference>
<proteinExistence type="predicted"/>
<dbReference type="KEGG" id="ndp:E2C04_03575"/>
<evidence type="ECO:0000313" key="2">
    <source>
        <dbReference type="EMBL" id="QCC76522.1"/>
    </source>
</evidence>
<dbReference type="AlphaFoldDB" id="A0A4P7U8U4"/>
<protein>
    <submittedName>
        <fullName evidence="2">Peptidase C39 family protein</fullName>
    </submittedName>
</protein>
<organism evidence="2 3">
    <name type="scientific">Nocardioides daphniae</name>
    <dbReference type="NCBI Taxonomy" id="402297"/>
    <lineage>
        <taxon>Bacteria</taxon>
        <taxon>Bacillati</taxon>
        <taxon>Actinomycetota</taxon>
        <taxon>Actinomycetes</taxon>
        <taxon>Propionibacteriales</taxon>
        <taxon>Nocardioidaceae</taxon>
        <taxon>Nocardioides</taxon>
    </lineage>
</organism>
<dbReference type="EMBL" id="CP038462">
    <property type="protein sequence ID" value="QCC76522.1"/>
    <property type="molecule type" value="Genomic_DNA"/>
</dbReference>
<gene>
    <name evidence="2" type="ORF">E2C04_03575</name>
</gene>
<dbReference type="InterPro" id="IPR039564">
    <property type="entry name" value="Peptidase_C39-like"/>
</dbReference>